<dbReference type="InterPro" id="IPR012338">
    <property type="entry name" value="Beta-lactam/transpept-like"/>
</dbReference>
<dbReference type="GO" id="GO:0006508">
    <property type="term" value="P:proteolysis"/>
    <property type="evidence" value="ECO:0007669"/>
    <property type="project" value="UniProtKB-KW"/>
</dbReference>
<comment type="similarity">
    <text evidence="2">In the C-terminal section; belongs to the transpeptidase family.</text>
</comment>
<sequence length="743" mass="81921">MFGFFKRRRDDAYDDAQTAAREPGYYSLQDPYGNSWDDRLDRFDRLTGYDDGRSPPPFGEDKPRSTRWKWIKRGLIALAILFAALVAWLAVTAPLSKSLEPIEPPQITLLAADGTPIARKGAVVEKPVVVDELPQHVVDAFLSVEDRRFYDHWGIDPRGIARAAWTGYGGGSTITQQLAKFTFLSAERSLSRKAREMLIAFWLEAWLTKDEILSRYLSNAYFGDNMYGLRAASLHYFYRQPENLTLPQAAMLAGLVQAPSRYAPTKHYERAEDRMRTVLSAMVGAGTLTEAQSRAVRSPALDVRLKDKVPTGTYFADWALPQAREMVEGGYESQTLTTTLNSRLQNIARRVVERAPLNGAQVALVAMRRNGEVVAMIGGTDYAETPFNRVTQARRQPGSTFKTFVYLAALNDGMDPDDTISNEAITEGGYTPKNYRDRYSESLTLREAFAQSSNVAAVRLYNQVGSRDVIDLARQFGIEAKMDAGDPSVALGTSAMTLLELTAAYAGIAANDFPVKPHAFATEESGWFGRMVSGQRSLSSSTHQEIEQLLKSAVDSGTARGARLAAPAYGKTGTTQDNRDALFVGYAGDLVVGVWVGNDDNSPLEGVTGGSLPARIWRDFMSQAGVAPVANDRPAPAEQTDPGGPVEPFDVPGLDDIPMGEGGNTRMRVQDGEVVITTEIDGVPVDVRLGDEGLRIGDDGIEAARRRAEERAREAQERAAERFEERQRRFEEAFERELEEAPR</sequence>
<dbReference type="EMBL" id="JABWGV010000004">
    <property type="protein sequence ID" value="NVD45614.1"/>
    <property type="molecule type" value="Genomic_DNA"/>
</dbReference>
<keyword evidence="9" id="KW-0133">Cell shape</keyword>
<dbReference type="GO" id="GO:0008955">
    <property type="term" value="F:peptidoglycan glycosyltransferase activity"/>
    <property type="evidence" value="ECO:0007669"/>
    <property type="project" value="UniProtKB-EC"/>
</dbReference>
<keyword evidence="12" id="KW-0961">Cell wall biogenesis/degradation</keyword>
<dbReference type="PANTHER" id="PTHR32282">
    <property type="entry name" value="BINDING PROTEIN TRANSPEPTIDASE, PUTATIVE-RELATED"/>
    <property type="match status" value="1"/>
</dbReference>
<organism evidence="19 20">
    <name type="scientific">Qipengyuania atrilutea</name>
    <dbReference type="NCBI Taxonomy" id="2744473"/>
    <lineage>
        <taxon>Bacteria</taxon>
        <taxon>Pseudomonadati</taxon>
        <taxon>Pseudomonadota</taxon>
        <taxon>Alphaproteobacteria</taxon>
        <taxon>Sphingomonadales</taxon>
        <taxon>Erythrobacteraceae</taxon>
        <taxon>Qipengyuania</taxon>
    </lineage>
</organism>
<dbReference type="Pfam" id="PF00912">
    <property type="entry name" value="Transgly"/>
    <property type="match status" value="1"/>
</dbReference>
<proteinExistence type="inferred from homology"/>
<dbReference type="GO" id="GO:0008360">
    <property type="term" value="P:regulation of cell shape"/>
    <property type="evidence" value="ECO:0007669"/>
    <property type="project" value="UniProtKB-KW"/>
</dbReference>
<dbReference type="GO" id="GO:0009252">
    <property type="term" value="P:peptidoglycan biosynthetic process"/>
    <property type="evidence" value="ECO:0007669"/>
    <property type="project" value="UniProtKB-UniPathway"/>
</dbReference>
<dbReference type="UniPathway" id="UPA00219"/>
<dbReference type="Gene3D" id="1.10.3810.10">
    <property type="entry name" value="Biosynthetic peptidoglycan transglycosylase-like"/>
    <property type="match status" value="1"/>
</dbReference>
<comment type="pathway">
    <text evidence="1">Cell wall biogenesis; peptidoglycan biosynthesis.</text>
</comment>
<dbReference type="SUPFAM" id="SSF56601">
    <property type="entry name" value="beta-lactamase/transpeptidase-like"/>
    <property type="match status" value="1"/>
</dbReference>
<dbReference type="GO" id="GO:0008658">
    <property type="term" value="F:penicillin binding"/>
    <property type="evidence" value="ECO:0007669"/>
    <property type="project" value="InterPro"/>
</dbReference>
<feature type="transmembrane region" description="Helical" evidence="16">
    <location>
        <begin position="74"/>
        <end position="95"/>
    </location>
</feature>
<evidence type="ECO:0000256" key="9">
    <source>
        <dbReference type="ARBA" id="ARBA00022960"/>
    </source>
</evidence>
<name>A0A850H102_9SPHN</name>
<dbReference type="GO" id="GO:0071555">
    <property type="term" value="P:cell wall organization"/>
    <property type="evidence" value="ECO:0007669"/>
    <property type="project" value="UniProtKB-KW"/>
</dbReference>
<keyword evidence="15" id="KW-0175">Coiled coil</keyword>
<evidence type="ECO:0000256" key="8">
    <source>
        <dbReference type="ARBA" id="ARBA00022801"/>
    </source>
</evidence>
<comment type="similarity">
    <text evidence="3">In the N-terminal section; belongs to the glycosyltransferase 51 family.</text>
</comment>
<dbReference type="Gene3D" id="3.40.710.10">
    <property type="entry name" value="DD-peptidase/beta-lactamase superfamily"/>
    <property type="match status" value="1"/>
</dbReference>
<dbReference type="Pfam" id="PF00905">
    <property type="entry name" value="Transpeptidase"/>
    <property type="match status" value="1"/>
</dbReference>
<keyword evidence="8" id="KW-0378">Hydrolase</keyword>
<feature type="domain" description="Glycosyl transferase family 51" evidence="18">
    <location>
        <begin position="122"/>
        <end position="282"/>
    </location>
</feature>
<evidence type="ECO:0000256" key="14">
    <source>
        <dbReference type="ARBA" id="ARBA00049902"/>
    </source>
</evidence>
<reference evidence="19 20" key="1">
    <citation type="submission" date="2020-06" db="EMBL/GenBank/DDBJ databases">
        <title>Altererythrobacter sp. HHU K3-1.</title>
        <authorList>
            <person name="Zhang D."/>
            <person name="Xue H."/>
        </authorList>
    </citation>
    <scope>NUCLEOTIDE SEQUENCE [LARGE SCALE GENOMIC DNA]</scope>
    <source>
        <strain evidence="19 20">HHU K3-1</strain>
    </source>
</reference>
<evidence type="ECO:0000256" key="11">
    <source>
        <dbReference type="ARBA" id="ARBA00023268"/>
    </source>
</evidence>
<comment type="caution">
    <text evidence="19">The sequence shown here is derived from an EMBL/GenBank/DDBJ whole genome shotgun (WGS) entry which is preliminary data.</text>
</comment>
<evidence type="ECO:0000256" key="2">
    <source>
        <dbReference type="ARBA" id="ARBA00007090"/>
    </source>
</evidence>
<evidence type="ECO:0000256" key="1">
    <source>
        <dbReference type="ARBA" id="ARBA00004752"/>
    </source>
</evidence>
<evidence type="ECO:0000256" key="4">
    <source>
        <dbReference type="ARBA" id="ARBA00022645"/>
    </source>
</evidence>
<comment type="catalytic activity">
    <reaction evidence="13">
        <text>Preferential cleavage: (Ac)2-L-Lys-D-Ala-|-D-Ala. Also transpeptidation of peptidyl-alanyl moieties that are N-acyl substituents of D-alanine.</text>
        <dbReference type="EC" id="3.4.16.4"/>
    </reaction>
</comment>
<evidence type="ECO:0000256" key="7">
    <source>
        <dbReference type="ARBA" id="ARBA00022679"/>
    </source>
</evidence>
<feature type="coiled-coil region" evidence="15">
    <location>
        <begin position="698"/>
        <end position="740"/>
    </location>
</feature>
<comment type="catalytic activity">
    <reaction evidence="14">
        <text>[GlcNAc-(1-&gt;4)-Mur2Ac(oyl-L-Ala-gamma-D-Glu-L-Lys-D-Ala-D-Ala)](n)-di-trans,octa-cis-undecaprenyl diphosphate + beta-D-GlcNAc-(1-&gt;4)-Mur2Ac(oyl-L-Ala-gamma-D-Glu-L-Lys-D-Ala-D-Ala)-di-trans,octa-cis-undecaprenyl diphosphate = [GlcNAc-(1-&gt;4)-Mur2Ac(oyl-L-Ala-gamma-D-Glu-L-Lys-D-Ala-D-Ala)](n+1)-di-trans,octa-cis-undecaprenyl diphosphate + di-trans,octa-cis-undecaprenyl diphosphate + H(+)</text>
        <dbReference type="Rhea" id="RHEA:23708"/>
        <dbReference type="Rhea" id="RHEA-COMP:9602"/>
        <dbReference type="Rhea" id="RHEA-COMP:9603"/>
        <dbReference type="ChEBI" id="CHEBI:15378"/>
        <dbReference type="ChEBI" id="CHEBI:58405"/>
        <dbReference type="ChEBI" id="CHEBI:60033"/>
        <dbReference type="ChEBI" id="CHEBI:78435"/>
        <dbReference type="EC" id="2.4.99.28"/>
    </reaction>
</comment>
<dbReference type="InterPro" id="IPR036950">
    <property type="entry name" value="PBP_transglycosylase"/>
</dbReference>
<dbReference type="InterPro" id="IPR023346">
    <property type="entry name" value="Lysozyme-like_dom_sf"/>
</dbReference>
<dbReference type="InterPro" id="IPR050396">
    <property type="entry name" value="Glycosyltr_51/Transpeptidase"/>
</dbReference>
<dbReference type="InterPro" id="IPR001264">
    <property type="entry name" value="Glyco_trans_51"/>
</dbReference>
<dbReference type="AlphaFoldDB" id="A0A850H102"/>
<dbReference type="SUPFAM" id="SSF53955">
    <property type="entry name" value="Lysozyme-like"/>
    <property type="match status" value="1"/>
</dbReference>
<gene>
    <name evidence="19" type="ORF">HUV48_11405</name>
</gene>
<dbReference type="GO" id="GO:0030288">
    <property type="term" value="C:outer membrane-bounded periplasmic space"/>
    <property type="evidence" value="ECO:0007669"/>
    <property type="project" value="TreeGrafter"/>
</dbReference>
<evidence type="ECO:0000313" key="20">
    <source>
        <dbReference type="Proteomes" id="UP000561438"/>
    </source>
</evidence>
<dbReference type="FunFam" id="1.10.3810.10:FF:000001">
    <property type="entry name" value="Penicillin-binding protein 1A"/>
    <property type="match status" value="1"/>
</dbReference>
<keyword evidence="16" id="KW-0812">Transmembrane</keyword>
<evidence type="ECO:0000256" key="3">
    <source>
        <dbReference type="ARBA" id="ARBA00007739"/>
    </source>
</evidence>
<dbReference type="PANTHER" id="PTHR32282:SF33">
    <property type="entry name" value="PEPTIDOGLYCAN GLYCOSYLTRANSFERASE"/>
    <property type="match status" value="1"/>
</dbReference>
<keyword evidence="7" id="KW-0808">Transferase</keyword>
<evidence type="ECO:0000256" key="6">
    <source>
        <dbReference type="ARBA" id="ARBA00022676"/>
    </source>
</evidence>
<keyword evidence="11" id="KW-0511">Multifunctional enzyme</keyword>
<dbReference type="InterPro" id="IPR001460">
    <property type="entry name" value="PCN-bd_Tpept"/>
</dbReference>
<evidence type="ECO:0000256" key="12">
    <source>
        <dbReference type="ARBA" id="ARBA00023316"/>
    </source>
</evidence>
<evidence type="ECO:0000256" key="5">
    <source>
        <dbReference type="ARBA" id="ARBA00022670"/>
    </source>
</evidence>
<evidence type="ECO:0000259" key="18">
    <source>
        <dbReference type="Pfam" id="PF00912"/>
    </source>
</evidence>
<evidence type="ECO:0000259" key="17">
    <source>
        <dbReference type="Pfam" id="PF00905"/>
    </source>
</evidence>
<evidence type="ECO:0000256" key="16">
    <source>
        <dbReference type="SAM" id="Phobius"/>
    </source>
</evidence>
<dbReference type="RefSeq" id="WP_176267923.1">
    <property type="nucleotide sequence ID" value="NZ_JABWGV010000004.1"/>
</dbReference>
<keyword evidence="5" id="KW-0645">Protease</keyword>
<keyword evidence="16" id="KW-0472">Membrane</keyword>
<feature type="domain" description="Penicillin-binding protein transpeptidase" evidence="17">
    <location>
        <begin position="363"/>
        <end position="621"/>
    </location>
</feature>
<evidence type="ECO:0000313" key="19">
    <source>
        <dbReference type="EMBL" id="NVD45614.1"/>
    </source>
</evidence>
<dbReference type="GO" id="GO:0009002">
    <property type="term" value="F:serine-type D-Ala-D-Ala carboxypeptidase activity"/>
    <property type="evidence" value="ECO:0007669"/>
    <property type="project" value="UniProtKB-EC"/>
</dbReference>
<evidence type="ECO:0000256" key="15">
    <source>
        <dbReference type="SAM" id="Coils"/>
    </source>
</evidence>
<protein>
    <submittedName>
        <fullName evidence="19">Penicillin-binding protein</fullName>
    </submittedName>
</protein>
<keyword evidence="20" id="KW-1185">Reference proteome</keyword>
<accession>A0A850H102</accession>
<dbReference type="Proteomes" id="UP000561438">
    <property type="component" value="Unassembled WGS sequence"/>
</dbReference>
<keyword evidence="10" id="KW-0573">Peptidoglycan synthesis</keyword>
<evidence type="ECO:0000256" key="13">
    <source>
        <dbReference type="ARBA" id="ARBA00034000"/>
    </source>
</evidence>
<keyword evidence="4" id="KW-0121">Carboxypeptidase</keyword>
<keyword evidence="16" id="KW-1133">Transmembrane helix</keyword>
<keyword evidence="6" id="KW-0328">Glycosyltransferase</keyword>
<evidence type="ECO:0000256" key="10">
    <source>
        <dbReference type="ARBA" id="ARBA00022984"/>
    </source>
</evidence>